<protein>
    <submittedName>
        <fullName evidence="1">Uncharacterized protein</fullName>
    </submittedName>
</protein>
<dbReference type="AlphaFoldDB" id="A0A9X3CIJ1"/>
<dbReference type="Proteomes" id="UP001155586">
    <property type="component" value="Unassembled WGS sequence"/>
</dbReference>
<reference evidence="1" key="1">
    <citation type="submission" date="2022-02" db="EMBL/GenBank/DDBJ databases">
        <title>Vibrio sp. nov., a new bacterium isolated from Bohai sea, China.</title>
        <authorList>
            <person name="Yuan Y."/>
        </authorList>
    </citation>
    <scope>NUCLEOTIDE SEQUENCE</scope>
    <source>
        <strain evidence="1">DBSS07</strain>
    </source>
</reference>
<keyword evidence="2" id="KW-1185">Reference proteome</keyword>
<comment type="caution">
    <text evidence="1">The sequence shown here is derived from an EMBL/GenBank/DDBJ whole genome shotgun (WGS) entry which is preliminary data.</text>
</comment>
<name>A0A9X3CIJ1_9VIBR</name>
<evidence type="ECO:0000313" key="2">
    <source>
        <dbReference type="Proteomes" id="UP001155586"/>
    </source>
</evidence>
<accession>A0A9X3CIJ1</accession>
<dbReference type="RefSeq" id="WP_265689386.1">
    <property type="nucleotide sequence ID" value="NZ_JAKRRX010000211.1"/>
</dbReference>
<dbReference type="EMBL" id="JAKRRX010000211">
    <property type="protein sequence ID" value="MCW8336315.1"/>
    <property type="molecule type" value="Genomic_DNA"/>
</dbReference>
<organism evidence="1 2">
    <name type="scientific">Vibrio paucivorans</name>
    <dbReference type="NCBI Taxonomy" id="2829489"/>
    <lineage>
        <taxon>Bacteria</taxon>
        <taxon>Pseudomonadati</taxon>
        <taxon>Pseudomonadota</taxon>
        <taxon>Gammaproteobacteria</taxon>
        <taxon>Vibrionales</taxon>
        <taxon>Vibrionaceae</taxon>
        <taxon>Vibrio</taxon>
    </lineage>
</organism>
<gene>
    <name evidence="1" type="ORF">MD483_21115</name>
</gene>
<evidence type="ECO:0000313" key="1">
    <source>
        <dbReference type="EMBL" id="MCW8336315.1"/>
    </source>
</evidence>
<proteinExistence type="predicted"/>
<sequence>MKKEISLETIIEAMPKPIISRSTPPHHRSKEKGSILDQYRSEIFLLLKHRYSYGEIVYWLKNKKNISTSKTALHNRIQYWKKWQIYG</sequence>